<keyword evidence="5" id="KW-1185">Reference proteome</keyword>
<dbReference type="InterPro" id="IPR002110">
    <property type="entry name" value="Ankyrin_rpt"/>
</dbReference>
<dbReference type="OrthoDB" id="341259at2759"/>
<sequence length="311" mass="35473">MHVAILVLSIFFIFFISNLKAEITQESLHLACVGGNTDIINECLKERQIDEKCIQFIAESHNNKLLEYIIDRNLFDFSSPFTEIEFDQIIDSRNLKFVFLISEINQNSIIPWGAGFPETLEYLTECKFEFNTKNKYGKNALLYALENKCMETVKYLISNGVDVNIKDRKRKSALCYAAKSDCKEAVELLISHGAEIKSKSGYLRFTTGAIDKNAFHYAVKNKNGEIIELLNSHGADFIPFIKEAIASEDKEGIEFFISRGFDINTKDIDGRTPLHLATVFHQREMEEFLISHGADINIEDNHGYTPNDLKC</sequence>
<dbReference type="PROSITE" id="PS50297">
    <property type="entry name" value="ANK_REP_REGION"/>
    <property type="match status" value="2"/>
</dbReference>
<dbReference type="PANTHER" id="PTHR24182:SF13">
    <property type="entry name" value="LD18443P"/>
    <property type="match status" value="1"/>
</dbReference>
<dbReference type="InterPro" id="IPR020683">
    <property type="entry name" value="DUF3447"/>
</dbReference>
<dbReference type="STRING" id="5722.A2E8V6"/>
<dbReference type="PROSITE" id="PS50088">
    <property type="entry name" value="ANK_REPEAT"/>
    <property type="match status" value="3"/>
</dbReference>
<dbReference type="Pfam" id="PF12796">
    <property type="entry name" value="Ank_2"/>
    <property type="match status" value="2"/>
</dbReference>
<dbReference type="AlphaFoldDB" id="A2E8V6"/>
<dbReference type="Gene3D" id="1.25.40.20">
    <property type="entry name" value="Ankyrin repeat-containing domain"/>
    <property type="match status" value="2"/>
</dbReference>
<dbReference type="Proteomes" id="UP000001542">
    <property type="component" value="Unassembled WGS sequence"/>
</dbReference>
<evidence type="ECO:0000256" key="1">
    <source>
        <dbReference type="PROSITE-ProRule" id="PRU00023"/>
    </source>
</evidence>
<reference evidence="4" key="1">
    <citation type="submission" date="2006-10" db="EMBL/GenBank/DDBJ databases">
        <authorList>
            <person name="Amadeo P."/>
            <person name="Zhao Q."/>
            <person name="Wortman J."/>
            <person name="Fraser-Liggett C."/>
            <person name="Carlton J."/>
        </authorList>
    </citation>
    <scope>NUCLEOTIDE SEQUENCE</scope>
    <source>
        <strain evidence="4">G3</strain>
    </source>
</reference>
<proteinExistence type="predicted"/>
<feature type="chain" id="PRO_5002643310" description="DUF3447 domain-containing protein" evidence="2">
    <location>
        <begin position="22"/>
        <end position="311"/>
    </location>
</feature>
<feature type="repeat" description="ANK" evidence="1">
    <location>
        <begin position="169"/>
        <end position="201"/>
    </location>
</feature>
<dbReference type="SUPFAM" id="SSF48403">
    <property type="entry name" value="Ankyrin repeat"/>
    <property type="match status" value="1"/>
</dbReference>
<dbReference type="InterPro" id="IPR036770">
    <property type="entry name" value="Ankyrin_rpt-contain_sf"/>
</dbReference>
<accession>A2E8V6</accession>
<evidence type="ECO:0000256" key="2">
    <source>
        <dbReference type="SAM" id="SignalP"/>
    </source>
</evidence>
<feature type="repeat" description="ANK" evidence="1">
    <location>
        <begin position="269"/>
        <end position="301"/>
    </location>
</feature>
<dbReference type="VEuPathDB" id="TrichDB:TVAGG3_0926570"/>
<dbReference type="SMR" id="A2E8V6"/>
<dbReference type="Pfam" id="PF11929">
    <property type="entry name" value="DUF3447"/>
    <property type="match status" value="1"/>
</dbReference>
<dbReference type="RefSeq" id="XP_001323161.1">
    <property type="nucleotide sequence ID" value="XM_001323126.1"/>
</dbReference>
<keyword evidence="1" id="KW-0040">ANK repeat</keyword>
<reference evidence="4" key="2">
    <citation type="journal article" date="2007" name="Science">
        <title>Draft genome sequence of the sexually transmitted pathogen Trichomonas vaginalis.</title>
        <authorList>
            <person name="Carlton J.M."/>
            <person name="Hirt R.P."/>
            <person name="Silva J.C."/>
            <person name="Delcher A.L."/>
            <person name="Schatz M."/>
            <person name="Zhao Q."/>
            <person name="Wortman J.R."/>
            <person name="Bidwell S.L."/>
            <person name="Alsmark U.C.M."/>
            <person name="Besteiro S."/>
            <person name="Sicheritz-Ponten T."/>
            <person name="Noel C.J."/>
            <person name="Dacks J.B."/>
            <person name="Foster P.G."/>
            <person name="Simillion C."/>
            <person name="Van de Peer Y."/>
            <person name="Miranda-Saavedra D."/>
            <person name="Barton G.J."/>
            <person name="Westrop G.D."/>
            <person name="Mueller S."/>
            <person name="Dessi D."/>
            <person name="Fiori P.L."/>
            <person name="Ren Q."/>
            <person name="Paulsen I."/>
            <person name="Zhang H."/>
            <person name="Bastida-Corcuera F.D."/>
            <person name="Simoes-Barbosa A."/>
            <person name="Brown M.T."/>
            <person name="Hayes R.D."/>
            <person name="Mukherjee M."/>
            <person name="Okumura C.Y."/>
            <person name="Schneider R."/>
            <person name="Smith A.J."/>
            <person name="Vanacova S."/>
            <person name="Villalvazo M."/>
            <person name="Haas B.J."/>
            <person name="Pertea M."/>
            <person name="Feldblyum T.V."/>
            <person name="Utterback T.R."/>
            <person name="Shu C.L."/>
            <person name="Osoegawa K."/>
            <person name="de Jong P.J."/>
            <person name="Hrdy I."/>
            <person name="Horvathova L."/>
            <person name="Zubacova Z."/>
            <person name="Dolezal P."/>
            <person name="Malik S.B."/>
            <person name="Logsdon J.M. Jr."/>
            <person name="Henze K."/>
            <person name="Gupta A."/>
            <person name="Wang C.C."/>
            <person name="Dunne R.L."/>
            <person name="Upcroft J.A."/>
            <person name="Upcroft P."/>
            <person name="White O."/>
            <person name="Salzberg S.L."/>
            <person name="Tang P."/>
            <person name="Chiu C.-H."/>
            <person name="Lee Y.-S."/>
            <person name="Embley T.M."/>
            <person name="Coombs G.H."/>
            <person name="Mottram J.C."/>
            <person name="Tachezy J."/>
            <person name="Fraser-Liggett C.M."/>
            <person name="Johnson P.J."/>
        </authorList>
    </citation>
    <scope>NUCLEOTIDE SEQUENCE [LARGE SCALE GENOMIC DNA]</scope>
    <source>
        <strain evidence="4">G3</strain>
    </source>
</reference>
<dbReference type="eggNOG" id="KOG0504">
    <property type="taxonomic scope" value="Eukaryota"/>
</dbReference>
<dbReference type="InParanoid" id="A2E8V6"/>
<organism evidence="4 5">
    <name type="scientific">Trichomonas vaginalis (strain ATCC PRA-98 / G3)</name>
    <dbReference type="NCBI Taxonomy" id="412133"/>
    <lineage>
        <taxon>Eukaryota</taxon>
        <taxon>Metamonada</taxon>
        <taxon>Parabasalia</taxon>
        <taxon>Trichomonadida</taxon>
        <taxon>Trichomonadidae</taxon>
        <taxon>Trichomonas</taxon>
    </lineage>
</organism>
<gene>
    <name evidence="4" type="ORF">TVAG_260240</name>
</gene>
<feature type="repeat" description="ANK" evidence="1">
    <location>
        <begin position="136"/>
        <end position="168"/>
    </location>
</feature>
<evidence type="ECO:0000313" key="5">
    <source>
        <dbReference type="Proteomes" id="UP000001542"/>
    </source>
</evidence>
<dbReference type="PANTHER" id="PTHR24182">
    <property type="entry name" value="ANKYRIN REPEAT AND SOCS BOX CONTAINING 4"/>
    <property type="match status" value="1"/>
</dbReference>
<dbReference type="EMBL" id="DS113329">
    <property type="protein sequence ID" value="EAY10938.1"/>
    <property type="molecule type" value="Genomic_DNA"/>
</dbReference>
<evidence type="ECO:0000259" key="3">
    <source>
        <dbReference type="Pfam" id="PF11929"/>
    </source>
</evidence>
<feature type="domain" description="DUF3447" evidence="3">
    <location>
        <begin position="20"/>
        <end position="100"/>
    </location>
</feature>
<evidence type="ECO:0000313" key="4">
    <source>
        <dbReference type="EMBL" id="EAY10938.1"/>
    </source>
</evidence>
<dbReference type="VEuPathDB" id="TrichDB:TVAG_260240"/>
<protein>
    <recommendedName>
        <fullName evidence="3">DUF3447 domain-containing protein</fullName>
    </recommendedName>
</protein>
<keyword evidence="2" id="KW-0732">Signal</keyword>
<name>A2E8V6_TRIV3</name>
<feature type="signal peptide" evidence="2">
    <location>
        <begin position="1"/>
        <end position="21"/>
    </location>
</feature>
<dbReference type="KEGG" id="tva:4768876"/>
<dbReference type="SMART" id="SM00248">
    <property type="entry name" value="ANK"/>
    <property type="match status" value="5"/>
</dbReference>